<comment type="similarity">
    <text evidence="2 7">Belongs to the ExbD/TolR family.</text>
</comment>
<feature type="region of interest" description="Disordered" evidence="9">
    <location>
        <begin position="163"/>
        <end position="182"/>
    </location>
</feature>
<dbReference type="EMBL" id="JAVRHX010000002">
    <property type="protein sequence ID" value="MDT0595032.1"/>
    <property type="molecule type" value="Genomic_DNA"/>
</dbReference>
<keyword evidence="3" id="KW-1003">Cell membrane</keyword>
<evidence type="ECO:0000256" key="8">
    <source>
        <dbReference type="SAM" id="Coils"/>
    </source>
</evidence>
<name>A0ABU2ZQZ3_9ALTE</name>
<dbReference type="Pfam" id="PF02472">
    <property type="entry name" value="ExbD"/>
    <property type="match status" value="1"/>
</dbReference>
<keyword evidence="6 10" id="KW-0472">Membrane</keyword>
<evidence type="ECO:0000256" key="10">
    <source>
        <dbReference type="SAM" id="Phobius"/>
    </source>
</evidence>
<dbReference type="RefSeq" id="WP_311368549.1">
    <property type="nucleotide sequence ID" value="NZ_JAVRHX010000002.1"/>
</dbReference>
<dbReference type="Proteomes" id="UP001253545">
    <property type="component" value="Unassembled WGS sequence"/>
</dbReference>
<keyword evidence="4 7" id="KW-0812">Transmembrane</keyword>
<proteinExistence type="inferred from homology"/>
<keyword evidence="7" id="KW-0813">Transport</keyword>
<evidence type="ECO:0000313" key="12">
    <source>
        <dbReference type="Proteomes" id="UP001253545"/>
    </source>
</evidence>
<evidence type="ECO:0000256" key="1">
    <source>
        <dbReference type="ARBA" id="ARBA00004162"/>
    </source>
</evidence>
<evidence type="ECO:0000313" key="11">
    <source>
        <dbReference type="EMBL" id="MDT0595032.1"/>
    </source>
</evidence>
<keyword evidence="7" id="KW-0653">Protein transport</keyword>
<evidence type="ECO:0000256" key="6">
    <source>
        <dbReference type="ARBA" id="ARBA00023136"/>
    </source>
</evidence>
<comment type="caution">
    <text evidence="11">The sequence shown here is derived from an EMBL/GenBank/DDBJ whole genome shotgun (WGS) entry which is preliminary data.</text>
</comment>
<protein>
    <submittedName>
        <fullName evidence="11">Biopolymer transporter ExbD</fullName>
    </submittedName>
</protein>
<keyword evidence="5 10" id="KW-1133">Transmembrane helix</keyword>
<comment type="subcellular location">
    <subcellularLocation>
        <location evidence="1">Cell membrane</location>
        <topology evidence="1">Single-pass membrane protein</topology>
    </subcellularLocation>
    <subcellularLocation>
        <location evidence="7">Cell membrane</location>
        <topology evidence="7">Single-pass type II membrane protein</topology>
    </subcellularLocation>
</comment>
<accession>A0ABU2ZQZ3</accession>
<evidence type="ECO:0000256" key="9">
    <source>
        <dbReference type="SAM" id="MobiDB-lite"/>
    </source>
</evidence>
<dbReference type="InterPro" id="IPR003400">
    <property type="entry name" value="ExbD"/>
</dbReference>
<evidence type="ECO:0000256" key="7">
    <source>
        <dbReference type="RuleBase" id="RU003879"/>
    </source>
</evidence>
<evidence type="ECO:0000256" key="5">
    <source>
        <dbReference type="ARBA" id="ARBA00022989"/>
    </source>
</evidence>
<evidence type="ECO:0000256" key="2">
    <source>
        <dbReference type="ARBA" id="ARBA00005811"/>
    </source>
</evidence>
<feature type="transmembrane region" description="Helical" evidence="10">
    <location>
        <begin position="21"/>
        <end position="41"/>
    </location>
</feature>
<keyword evidence="12" id="KW-1185">Reference proteome</keyword>
<feature type="coiled-coil region" evidence="8">
    <location>
        <begin position="86"/>
        <end position="113"/>
    </location>
</feature>
<sequence length="182" mass="19840">MKQSLRAKRMQRSHSRNSGRSKLSLVSLMDIFTILVFFLMLNASDVQVLQVNDAVKLPESTASAPAKETLLLMITQNQVLLQGKLIVNTQDLIDQQQNTIASLLEELDYHTARKGDLTEEAKMSQAITVMGDSSIPYIVLKRIMQSCAQAGYTSIALAVENSTDNGSALTSPNTAPVQSGGR</sequence>
<evidence type="ECO:0000256" key="4">
    <source>
        <dbReference type="ARBA" id="ARBA00022692"/>
    </source>
</evidence>
<reference evidence="11 12" key="1">
    <citation type="submission" date="2023-09" db="EMBL/GenBank/DDBJ databases">
        <authorList>
            <person name="Rey-Velasco X."/>
        </authorList>
    </citation>
    <scope>NUCLEOTIDE SEQUENCE [LARGE SCALE GENOMIC DNA]</scope>
    <source>
        <strain evidence="11 12">P117</strain>
    </source>
</reference>
<evidence type="ECO:0000256" key="3">
    <source>
        <dbReference type="ARBA" id="ARBA00022475"/>
    </source>
</evidence>
<gene>
    <name evidence="11" type="ORF">RM552_09280</name>
</gene>
<keyword evidence="8" id="KW-0175">Coiled coil</keyword>
<organism evidence="11 12">
    <name type="scientific">Glaciecola petra</name>
    <dbReference type="NCBI Taxonomy" id="3075602"/>
    <lineage>
        <taxon>Bacteria</taxon>
        <taxon>Pseudomonadati</taxon>
        <taxon>Pseudomonadota</taxon>
        <taxon>Gammaproteobacteria</taxon>
        <taxon>Alteromonadales</taxon>
        <taxon>Alteromonadaceae</taxon>
        <taxon>Glaciecola</taxon>
    </lineage>
</organism>